<proteinExistence type="predicted"/>
<evidence type="ECO:0000313" key="2">
    <source>
        <dbReference type="EMBL" id="RVW99396.1"/>
    </source>
</evidence>
<dbReference type="Pfam" id="PF10536">
    <property type="entry name" value="PMD"/>
    <property type="match status" value="1"/>
</dbReference>
<dbReference type="EMBL" id="QGNW01000087">
    <property type="protein sequence ID" value="RVW99396.1"/>
    <property type="molecule type" value="Genomic_DNA"/>
</dbReference>
<dbReference type="AlphaFoldDB" id="A0A438IRP8"/>
<name>A0A438IRP8_VITVI</name>
<evidence type="ECO:0000259" key="1">
    <source>
        <dbReference type="Pfam" id="PF10536"/>
    </source>
</evidence>
<feature type="domain" description="Aminotransferase-like plant mobile" evidence="1">
    <location>
        <begin position="379"/>
        <end position="428"/>
    </location>
</feature>
<reference evidence="2 3" key="1">
    <citation type="journal article" date="2018" name="PLoS Genet.">
        <title>Population sequencing reveals clonal diversity and ancestral inbreeding in the grapevine cultivar Chardonnay.</title>
        <authorList>
            <person name="Roach M.J."/>
            <person name="Johnson D.L."/>
            <person name="Bohlmann J."/>
            <person name="van Vuuren H.J."/>
            <person name="Jones S.J."/>
            <person name="Pretorius I.S."/>
            <person name="Schmidt S.A."/>
            <person name="Borneman A.R."/>
        </authorList>
    </citation>
    <scope>NUCLEOTIDE SEQUENCE [LARGE SCALE GENOMIC DNA]</scope>
    <source>
        <strain evidence="3">cv. Chardonnay</strain>
        <tissue evidence="2">Leaf</tissue>
    </source>
</reference>
<dbReference type="GO" id="GO:0010073">
    <property type="term" value="P:meristem maintenance"/>
    <property type="evidence" value="ECO:0007669"/>
    <property type="project" value="InterPro"/>
</dbReference>
<gene>
    <name evidence="2" type="primary">MAIL3_156</name>
    <name evidence="2" type="ORF">CK203_038458</name>
</gene>
<dbReference type="PANTHER" id="PTHR46033:SF8">
    <property type="entry name" value="PROTEIN MAINTENANCE OF MERISTEMS-LIKE"/>
    <property type="match status" value="1"/>
</dbReference>
<comment type="caution">
    <text evidence="2">The sequence shown here is derived from an EMBL/GenBank/DDBJ whole genome shotgun (WGS) entry which is preliminary data.</text>
</comment>
<dbReference type="PANTHER" id="PTHR46033">
    <property type="entry name" value="PROTEIN MAIN-LIKE 2"/>
    <property type="match status" value="1"/>
</dbReference>
<organism evidence="2 3">
    <name type="scientific">Vitis vinifera</name>
    <name type="common">Grape</name>
    <dbReference type="NCBI Taxonomy" id="29760"/>
    <lineage>
        <taxon>Eukaryota</taxon>
        <taxon>Viridiplantae</taxon>
        <taxon>Streptophyta</taxon>
        <taxon>Embryophyta</taxon>
        <taxon>Tracheophyta</taxon>
        <taxon>Spermatophyta</taxon>
        <taxon>Magnoliopsida</taxon>
        <taxon>eudicotyledons</taxon>
        <taxon>Gunneridae</taxon>
        <taxon>Pentapetalae</taxon>
        <taxon>rosids</taxon>
        <taxon>Vitales</taxon>
        <taxon>Vitaceae</taxon>
        <taxon>Viteae</taxon>
        <taxon>Vitis</taxon>
    </lineage>
</organism>
<dbReference type="InterPro" id="IPR019557">
    <property type="entry name" value="AminoTfrase-like_pln_mobile"/>
</dbReference>
<accession>A0A438IRP8</accession>
<dbReference type="Proteomes" id="UP000288805">
    <property type="component" value="Unassembled WGS sequence"/>
</dbReference>
<dbReference type="InterPro" id="IPR044824">
    <property type="entry name" value="MAIN-like"/>
</dbReference>
<protein>
    <submittedName>
        <fullName evidence="2">Serine/threonine-protein phosphatase 7 long form-like</fullName>
    </submittedName>
</protein>
<sequence>MIKTQFTLSVAAIQASVVERFGYHISYTKASKGKRVALTNLFGDFYKSYAKLPHFFGALEQANPGCVVISKTFPGNMRNERNRVTQRRGLCVISDRHPGIMAAFADVYLGRKIQHAYGDNWENQSRRTQLVGAIPFEKWALSHDGGRRYGIMTTNMSEVFNSVLKGARSFPITTFVQLTFYRVNSYFVVRREHGASRLASGEQYTPYVDAKINANVVKAGSHEVVLYDHFQGLFHVKASRGSKKTSSGEEHIVLNYVSMDAHHLGTTVFNPIHNEYEWPPYVGPVIVPVDSMKRVSGGRPKSTRLHNEMGVREVMEHREGRFDPDPLDRSILALQDRHRSQLVDSGQLNQVLTCRQRLWTFMREWEMDPRIRRYVMQSGFYGVYRVGHISLDWPLITSLVERWRPETHTFHLPIGDMTVTLQDVAMILDYLWSWERLHVGRPDFGRPPVPIVVPHVHDDVVDGLHDHLLPDEALSIDPLATGGEYPCLGLITHHHMC</sequence>
<evidence type="ECO:0000313" key="3">
    <source>
        <dbReference type="Proteomes" id="UP000288805"/>
    </source>
</evidence>